<dbReference type="InterPro" id="IPR004360">
    <property type="entry name" value="Glyas_Fos-R_dOase_dom"/>
</dbReference>
<proteinExistence type="predicted"/>
<sequence length="149" mass="16605">MMRPVHSSVETLPMAQHLGALTLLVADYDEAIAFFTRGMGFALLEDTLLDEPGKPGKRWVRVAPRGAPGSALLLARAASEEQQAAIGRQGGGRVFLFLETDDFWGDYERMREYGVHFCEEPRCEPYGTVVVFEDISGNRWDLLQRTAAN</sequence>
<dbReference type="InterPro" id="IPR037523">
    <property type="entry name" value="VOC_core"/>
</dbReference>
<accession>A0A5F0KAP5</accession>
<evidence type="ECO:0000313" key="2">
    <source>
        <dbReference type="EMBL" id="TFF76033.1"/>
    </source>
</evidence>
<evidence type="ECO:0000313" key="5">
    <source>
        <dbReference type="Proteomes" id="UP000297914"/>
    </source>
</evidence>
<dbReference type="PROSITE" id="PS51819">
    <property type="entry name" value="VOC"/>
    <property type="match status" value="1"/>
</dbReference>
<dbReference type="Proteomes" id="UP000297914">
    <property type="component" value="Unassembled WGS sequence"/>
</dbReference>
<dbReference type="PANTHER" id="PTHR36437">
    <property type="entry name" value="GLYOXALASE/BLEOMYCIN RESISTANCE PROTEIN/DIOXYGENASE"/>
    <property type="match status" value="1"/>
</dbReference>
<dbReference type="EMBL" id="QORL01000019">
    <property type="protein sequence ID" value="TFF76033.1"/>
    <property type="molecule type" value="Genomic_DNA"/>
</dbReference>
<organism evidence="3 5">
    <name type="scientific">Aeromonas taiwanensis</name>
    <dbReference type="NCBI Taxonomy" id="633417"/>
    <lineage>
        <taxon>Bacteria</taxon>
        <taxon>Pseudomonadati</taxon>
        <taxon>Pseudomonadota</taxon>
        <taxon>Gammaproteobacteria</taxon>
        <taxon>Aeromonadales</taxon>
        <taxon>Aeromonadaceae</taxon>
        <taxon>Aeromonas</taxon>
    </lineage>
</organism>
<gene>
    <name evidence="2" type="ORF">DRM93_10055</name>
    <name evidence="3" type="ORF">DRM94_10055</name>
</gene>
<evidence type="ECO:0000313" key="3">
    <source>
        <dbReference type="EMBL" id="TFF80462.1"/>
    </source>
</evidence>
<dbReference type="Proteomes" id="UP000297720">
    <property type="component" value="Unassembled WGS sequence"/>
</dbReference>
<dbReference type="InterPro" id="IPR029068">
    <property type="entry name" value="Glyas_Bleomycin-R_OHBP_Dase"/>
</dbReference>
<dbReference type="OrthoDB" id="9794917at2"/>
<reference evidence="3 5" key="1">
    <citation type="submission" date="2018-06" db="EMBL/GenBank/DDBJ databases">
        <title>Occurrence of a novel blaKPC-2- and qnrS2- harbouring IncP6 plasmid from Aeromonas taiwanensis isolates recovered from the river sediments.</title>
        <authorList>
            <person name="Zheng B."/>
            <person name="Yu X."/>
            <person name="Xiao Y."/>
        </authorList>
    </citation>
    <scope>NUCLEOTIDE SEQUENCE [LARGE SCALE GENOMIC DNA]</scope>
    <source>
        <strain evidence="2 4">1713</strain>
        <strain evidence="3 5">198</strain>
    </source>
</reference>
<dbReference type="SUPFAM" id="SSF54593">
    <property type="entry name" value="Glyoxalase/Bleomycin resistance protein/Dihydroxybiphenyl dioxygenase"/>
    <property type="match status" value="1"/>
</dbReference>
<name>A0A5F0KAP5_9GAMM</name>
<dbReference type="EMBL" id="QORK01000019">
    <property type="protein sequence ID" value="TFF80462.1"/>
    <property type="molecule type" value="Genomic_DNA"/>
</dbReference>
<dbReference type="Pfam" id="PF00903">
    <property type="entry name" value="Glyoxalase"/>
    <property type="match status" value="1"/>
</dbReference>
<evidence type="ECO:0000313" key="4">
    <source>
        <dbReference type="Proteomes" id="UP000297720"/>
    </source>
</evidence>
<dbReference type="AlphaFoldDB" id="A0A5F0KAP5"/>
<comment type="caution">
    <text evidence="3">The sequence shown here is derived from an EMBL/GenBank/DDBJ whole genome shotgun (WGS) entry which is preliminary data.</text>
</comment>
<dbReference type="PANTHER" id="PTHR36437:SF2">
    <property type="entry name" value="GLYOXALASE_BLEOMYCIN RESISTANCE PROTEIN_DIOXYGENASE"/>
    <property type="match status" value="1"/>
</dbReference>
<feature type="domain" description="VOC" evidence="1">
    <location>
        <begin position="17"/>
        <end position="145"/>
    </location>
</feature>
<protein>
    <submittedName>
        <fullName evidence="3">VOC family protein</fullName>
    </submittedName>
</protein>
<evidence type="ECO:0000259" key="1">
    <source>
        <dbReference type="PROSITE" id="PS51819"/>
    </source>
</evidence>
<keyword evidence="4" id="KW-1185">Reference proteome</keyword>
<dbReference type="Gene3D" id="3.10.180.10">
    <property type="entry name" value="2,3-Dihydroxybiphenyl 1,2-Dioxygenase, domain 1"/>
    <property type="match status" value="1"/>
</dbReference>